<dbReference type="PROSITE" id="PS51257">
    <property type="entry name" value="PROKAR_LIPOPROTEIN"/>
    <property type="match status" value="1"/>
</dbReference>
<dbReference type="STRING" id="1499966.U14_03738"/>
<keyword evidence="2" id="KW-1185">Reference proteome</keyword>
<evidence type="ECO:0000313" key="1">
    <source>
        <dbReference type="EMBL" id="GAK52487.1"/>
    </source>
</evidence>
<evidence type="ECO:0008006" key="3">
    <source>
        <dbReference type="Google" id="ProtNLM"/>
    </source>
</evidence>
<dbReference type="EMBL" id="DF820458">
    <property type="protein sequence ID" value="GAK52487.1"/>
    <property type="molecule type" value="Genomic_DNA"/>
</dbReference>
<accession>A0A081BQ21</accession>
<sequence>MKMISFSGKRCRCGIVYVLLVAVVMLSGCAWMQEQYSSVHAKLAGDAGNAAPLTNTAPTLSTVSASPNPTVAGKPIILTAKYDDPEADLQQGLAAISINGAKPLTIAFRTVYPSGLLTLSVPITPYARASNLNMALKIRDDAGNWSNLVSTVVTVE</sequence>
<evidence type="ECO:0000313" key="2">
    <source>
        <dbReference type="Proteomes" id="UP000030700"/>
    </source>
</evidence>
<organism evidence="1 2">
    <name type="scientific">Candidatus Moduliflexus flocculans</name>
    <dbReference type="NCBI Taxonomy" id="1499966"/>
    <lineage>
        <taxon>Bacteria</taxon>
        <taxon>Candidatus Moduliflexota</taxon>
        <taxon>Candidatus Moduliflexia</taxon>
        <taxon>Candidatus Moduliflexales</taxon>
        <taxon>Candidatus Moduliflexaceae</taxon>
    </lineage>
</organism>
<dbReference type="Proteomes" id="UP000030700">
    <property type="component" value="Unassembled WGS sequence"/>
</dbReference>
<dbReference type="HOGENOM" id="CLU_1773733_0_0_0"/>
<proteinExistence type="predicted"/>
<gene>
    <name evidence="1" type="ORF">U14_03738</name>
</gene>
<dbReference type="AlphaFoldDB" id="A0A081BQ21"/>
<reference evidence="1 2" key="1">
    <citation type="journal article" date="2015" name="PeerJ">
        <title>First genomic representation of candidate bacterial phylum KSB3 points to enhanced environmental sensing as a trigger of wastewater bulking.</title>
        <authorList>
            <person name="Sekiguchi Y."/>
            <person name="Ohashi A."/>
            <person name="Parks D.H."/>
            <person name="Yamauchi T."/>
            <person name="Tyson G.W."/>
            <person name="Hugenholtz P."/>
        </authorList>
    </citation>
    <scope>NUCLEOTIDE SEQUENCE [LARGE SCALE GENOMIC DNA]</scope>
</reference>
<protein>
    <recommendedName>
        <fullName evidence="3">Lipoprotein</fullName>
    </recommendedName>
</protein>
<name>A0A081BQ21_9BACT</name>